<protein>
    <recommendedName>
        <fullName evidence="5">Prp 4 CRoW domain-containing protein</fullName>
    </recommendedName>
</protein>
<dbReference type="VEuPathDB" id="FungiDB:CPUR_08067"/>
<feature type="region of interest" description="Disordered" evidence="1">
    <location>
        <begin position="139"/>
        <end position="189"/>
    </location>
</feature>
<dbReference type="Proteomes" id="UP000016801">
    <property type="component" value="Unassembled WGS sequence"/>
</dbReference>
<evidence type="ECO:0000313" key="3">
    <source>
        <dbReference type="EMBL" id="CCE34135.1"/>
    </source>
</evidence>
<feature type="signal peptide" evidence="2">
    <location>
        <begin position="1"/>
        <end position="18"/>
    </location>
</feature>
<dbReference type="AlphaFoldDB" id="M1WCC7"/>
<reference evidence="3 4" key="1">
    <citation type="journal article" date="2013" name="PLoS Genet.">
        <title>Plant-symbiotic fungi as chemical engineers: Multi-genome analysis of the Clavicipitaceae reveals dynamics of alkaloid loci.</title>
        <authorList>
            <person name="Schardl C.L."/>
            <person name="Young C.A."/>
            <person name="Hesse U."/>
            <person name="Amyotte S.G."/>
            <person name="Andreeva K."/>
            <person name="Calie P.J."/>
            <person name="Fleetwood D.J."/>
            <person name="Haws D.C."/>
            <person name="Moore N."/>
            <person name="Oeser B."/>
            <person name="Panaccione D.G."/>
            <person name="Schweri K.K."/>
            <person name="Voisey C.R."/>
            <person name="Farman M.L."/>
            <person name="Jaromczyk J.W."/>
            <person name="Roe B.A."/>
            <person name="O'Sullivan D.M."/>
            <person name="Scott B."/>
            <person name="Tudzynski P."/>
            <person name="An Z."/>
            <person name="Arnaoudova E.G."/>
            <person name="Bullock C.T."/>
            <person name="Charlton N.D."/>
            <person name="Chen L."/>
            <person name="Cox M."/>
            <person name="Dinkins R.D."/>
            <person name="Florea S."/>
            <person name="Glenn A.E."/>
            <person name="Gordon A."/>
            <person name="Gueldener U."/>
            <person name="Harris D.R."/>
            <person name="Hollin W."/>
            <person name="Jaromczyk J."/>
            <person name="Johnson R.D."/>
            <person name="Khan A.K."/>
            <person name="Leistner E."/>
            <person name="Leuchtmann A."/>
            <person name="Li C."/>
            <person name="Liu J."/>
            <person name="Liu J."/>
            <person name="Liu M."/>
            <person name="Mace W."/>
            <person name="Machado C."/>
            <person name="Nagabhyru P."/>
            <person name="Pan J."/>
            <person name="Schmid J."/>
            <person name="Sugawara K."/>
            <person name="Steiner U."/>
            <person name="Takach J.E."/>
            <person name="Tanaka E."/>
            <person name="Webb J.S."/>
            <person name="Wilson E.V."/>
            <person name="Wiseman J.L."/>
            <person name="Yoshida R."/>
            <person name="Zeng Z."/>
        </authorList>
    </citation>
    <scope>NUCLEOTIDE SEQUENCE [LARGE SCALE GENOMIC DNA]</scope>
    <source>
        <strain evidence="3 4">20.1</strain>
    </source>
</reference>
<sequence length="278" mass="28216">MLFKTIASIAFLATAANAASLEAKRQPYRLAVMALPGQSLMRRDTNGYKPDQKHCKAGNTCAEACGPTFDQCPSAQPDVAHCFNPAAGQSCCTDNSGNSCEAGFYCTHDTKKQTWCCPHDLDLAACAAAFGVTGLEAATAKPVPSTTSSTSTTSITSSTHTSTTSTSTSTTSSTTSHTPKMTTTSASSTTIMSNTTTTMAKSTTICTVSAGNTTAWAGSNNTITTLAPSQPSEAIPFTTTDLSAATGLASAIPSKVNAAAASGVSAFLLVAAGFVALL</sequence>
<feature type="compositionally biased region" description="Low complexity" evidence="1">
    <location>
        <begin position="145"/>
        <end position="189"/>
    </location>
</feature>
<dbReference type="EMBL" id="CAGA01000076">
    <property type="protein sequence ID" value="CCE34135.1"/>
    <property type="molecule type" value="Genomic_DNA"/>
</dbReference>
<organism evidence="3 4">
    <name type="scientific">Claviceps purpurea (strain 20.1)</name>
    <name type="common">Ergot fungus</name>
    <name type="synonym">Sphacelia segetum</name>
    <dbReference type="NCBI Taxonomy" id="1111077"/>
    <lineage>
        <taxon>Eukaryota</taxon>
        <taxon>Fungi</taxon>
        <taxon>Dikarya</taxon>
        <taxon>Ascomycota</taxon>
        <taxon>Pezizomycotina</taxon>
        <taxon>Sordariomycetes</taxon>
        <taxon>Hypocreomycetidae</taxon>
        <taxon>Hypocreales</taxon>
        <taxon>Clavicipitaceae</taxon>
        <taxon>Claviceps</taxon>
    </lineage>
</organism>
<dbReference type="OrthoDB" id="5409186at2759"/>
<gene>
    <name evidence="3" type="ORF">CPUR_08067</name>
</gene>
<evidence type="ECO:0000256" key="2">
    <source>
        <dbReference type="SAM" id="SignalP"/>
    </source>
</evidence>
<dbReference type="STRING" id="1111077.M1WCC7"/>
<dbReference type="eggNOG" id="ENOG502RZBP">
    <property type="taxonomic scope" value="Eukaryota"/>
</dbReference>
<evidence type="ECO:0000313" key="4">
    <source>
        <dbReference type="Proteomes" id="UP000016801"/>
    </source>
</evidence>
<dbReference type="HOGENOM" id="CLU_078841_1_0_1"/>
<evidence type="ECO:0008006" key="5">
    <source>
        <dbReference type="Google" id="ProtNLM"/>
    </source>
</evidence>
<proteinExistence type="predicted"/>
<comment type="caution">
    <text evidence="3">The sequence shown here is derived from an EMBL/GenBank/DDBJ whole genome shotgun (WGS) entry which is preliminary data.</text>
</comment>
<evidence type="ECO:0000256" key="1">
    <source>
        <dbReference type="SAM" id="MobiDB-lite"/>
    </source>
</evidence>
<name>M1WCC7_CLAP2</name>
<feature type="chain" id="PRO_5004019182" description="Prp 4 CRoW domain-containing protein" evidence="2">
    <location>
        <begin position="19"/>
        <end position="278"/>
    </location>
</feature>
<keyword evidence="2" id="KW-0732">Signal</keyword>
<accession>M1WCC7</accession>
<dbReference type="PhylomeDB" id="M1WCC7"/>
<keyword evidence="4" id="KW-1185">Reference proteome</keyword>